<dbReference type="Proteomes" id="UP000070960">
    <property type="component" value="Unassembled WGS sequence"/>
</dbReference>
<dbReference type="EMBL" id="FIIE01000008">
    <property type="protein sequence ID" value="CYV71125.1"/>
    <property type="molecule type" value="Genomic_DNA"/>
</dbReference>
<dbReference type="AlphaFoldDB" id="A0A0Z8KF20"/>
<proteinExistence type="predicted"/>
<dbReference type="RefSeq" id="WP_044763745.1">
    <property type="nucleotide sequence ID" value="NZ_CECW01000008.1"/>
</dbReference>
<evidence type="ECO:0000256" key="1">
    <source>
        <dbReference type="SAM" id="Phobius"/>
    </source>
</evidence>
<evidence type="ECO:0000313" key="3">
    <source>
        <dbReference type="Proteomes" id="UP000070960"/>
    </source>
</evidence>
<evidence type="ECO:0000313" key="2">
    <source>
        <dbReference type="EMBL" id="CYV71125.1"/>
    </source>
</evidence>
<sequence>MNRLGSEFYKQVKDYERNVVGGFTFRHLIFMLGIVLSAILSTVIILMGLPEILLYIILPVILIPFLIFGLKQEERLKEMVLFRLTIQERAYLTEFESEENYDKTAFWPEKGVREIDPIGGSEGETP</sequence>
<feature type="transmembrane region" description="Helical" evidence="1">
    <location>
        <begin position="27"/>
        <end position="46"/>
    </location>
</feature>
<feature type="transmembrane region" description="Helical" evidence="1">
    <location>
        <begin position="52"/>
        <end position="70"/>
    </location>
</feature>
<keyword evidence="1" id="KW-0812">Transmembrane</keyword>
<accession>A0A0Z8KF20</accession>
<protein>
    <submittedName>
        <fullName evidence="2">PrgI family protein</fullName>
    </submittedName>
</protein>
<organism evidence="2 3">
    <name type="scientific">Streptococcus suis</name>
    <dbReference type="NCBI Taxonomy" id="1307"/>
    <lineage>
        <taxon>Bacteria</taxon>
        <taxon>Bacillati</taxon>
        <taxon>Bacillota</taxon>
        <taxon>Bacilli</taxon>
        <taxon>Lactobacillales</taxon>
        <taxon>Streptococcaceae</taxon>
        <taxon>Streptococcus</taxon>
    </lineage>
</organism>
<keyword evidence="1" id="KW-1133">Transmembrane helix</keyword>
<keyword evidence="1" id="KW-0472">Membrane</keyword>
<gene>
    <name evidence="2" type="ORF">ERS132442_01109</name>
</gene>
<name>A0A0Z8KF20_STRSU</name>
<reference evidence="2 3" key="1">
    <citation type="submission" date="2016-02" db="EMBL/GenBank/DDBJ databases">
        <authorList>
            <consortium name="Pathogen Informatics"/>
        </authorList>
    </citation>
    <scope>NUCLEOTIDE SEQUENCE [LARGE SCALE GENOMIC DNA]</scope>
    <source>
        <strain evidence="2 3">LSS80</strain>
    </source>
</reference>